<evidence type="ECO:0000313" key="1">
    <source>
        <dbReference type="EMBL" id="KWN03692.1"/>
    </source>
</evidence>
<name>A0A119VC69_9BURK</name>
<gene>
    <name evidence="1" type="ORF">WT83_32050</name>
</gene>
<dbReference type="EMBL" id="LPLZ01000098">
    <property type="protein sequence ID" value="KWN03692.1"/>
    <property type="molecule type" value="Genomic_DNA"/>
</dbReference>
<reference evidence="1 2" key="1">
    <citation type="submission" date="2015-11" db="EMBL/GenBank/DDBJ databases">
        <title>Expanding the genomic diversity of Burkholderia species for the development of highly accurate diagnostics.</title>
        <authorList>
            <person name="Sahl J."/>
            <person name="Keim P."/>
            <person name="Wagner D."/>
        </authorList>
    </citation>
    <scope>NUCLEOTIDE SEQUENCE [LARGE SCALE GENOMIC DNA]</scope>
    <source>
        <strain evidence="1 2">MSMB793WGS</strain>
    </source>
</reference>
<evidence type="ECO:0008006" key="3">
    <source>
        <dbReference type="Google" id="ProtNLM"/>
    </source>
</evidence>
<dbReference type="Proteomes" id="UP000068016">
    <property type="component" value="Unassembled WGS sequence"/>
</dbReference>
<comment type="caution">
    <text evidence="1">The sequence shown here is derived from an EMBL/GenBank/DDBJ whole genome shotgun (WGS) entry which is preliminary data.</text>
</comment>
<dbReference type="RefSeq" id="WP_060348964.1">
    <property type="nucleotide sequence ID" value="NZ_LPLZ01000098.1"/>
</dbReference>
<proteinExistence type="predicted"/>
<accession>A0A119VC69</accession>
<sequence>MAKLPFSFADAQQAAASRKAKSWLLPMSPQDADRILLRYHVALATMRAGRGERIHLQLLLQMTVLASFIGDAYAASLCPDVMAKVEHSILQAVARGDETNAWALDQETIGVAPVTQDTRTPLG</sequence>
<protein>
    <recommendedName>
        <fullName evidence="3">Fis family transcriptional regulator</fullName>
    </recommendedName>
</protein>
<organism evidence="1 2">
    <name type="scientific">Burkholderia territorii</name>
    <dbReference type="NCBI Taxonomy" id="1503055"/>
    <lineage>
        <taxon>Bacteria</taxon>
        <taxon>Pseudomonadati</taxon>
        <taxon>Pseudomonadota</taxon>
        <taxon>Betaproteobacteria</taxon>
        <taxon>Burkholderiales</taxon>
        <taxon>Burkholderiaceae</taxon>
        <taxon>Burkholderia</taxon>
        <taxon>Burkholderia cepacia complex</taxon>
    </lineage>
</organism>
<evidence type="ECO:0000313" key="2">
    <source>
        <dbReference type="Proteomes" id="UP000068016"/>
    </source>
</evidence>
<dbReference type="AlphaFoldDB" id="A0A119VC69"/>